<accession>A0A0P0Y525</accession>
<feature type="compositionally biased region" description="Basic and acidic residues" evidence="1">
    <location>
        <begin position="51"/>
        <end position="62"/>
    </location>
</feature>
<protein>
    <submittedName>
        <fullName evidence="2">Os11g0642900 protein</fullName>
    </submittedName>
</protein>
<name>A0A0P0Y525_ORYSJ</name>
<evidence type="ECO:0000313" key="3">
    <source>
        <dbReference type="Proteomes" id="UP000000763"/>
    </source>
</evidence>
<dbReference type="KEGG" id="dosa:Os11g0642900"/>
<evidence type="ECO:0000313" key="2">
    <source>
        <dbReference type="EMBL" id="BAF28720.1"/>
    </source>
</evidence>
<dbReference type="Proteomes" id="UP000000763">
    <property type="component" value="Chromosome 11"/>
</dbReference>
<organism evidence="2 3">
    <name type="scientific">Oryza sativa subsp. japonica</name>
    <name type="common">Rice</name>
    <dbReference type="NCBI Taxonomy" id="39947"/>
    <lineage>
        <taxon>Eukaryota</taxon>
        <taxon>Viridiplantae</taxon>
        <taxon>Streptophyta</taxon>
        <taxon>Embryophyta</taxon>
        <taxon>Tracheophyta</taxon>
        <taxon>Spermatophyta</taxon>
        <taxon>Magnoliopsida</taxon>
        <taxon>Liliopsida</taxon>
        <taxon>Poales</taxon>
        <taxon>Poaceae</taxon>
        <taxon>BOP clade</taxon>
        <taxon>Oryzoideae</taxon>
        <taxon>Oryzeae</taxon>
        <taxon>Oryzinae</taxon>
        <taxon>Oryza</taxon>
        <taxon>Oryza sativa</taxon>
    </lineage>
</organism>
<feature type="compositionally biased region" description="Polar residues" evidence="1">
    <location>
        <begin position="1"/>
        <end position="11"/>
    </location>
</feature>
<dbReference type="EMBL" id="AP008217">
    <property type="protein sequence ID" value="BAF28720.1"/>
    <property type="molecule type" value="Genomic_DNA"/>
</dbReference>
<dbReference type="AlphaFoldDB" id="A0A0P0Y525"/>
<gene>
    <name evidence="2" type="ordered locus">Os11g0642900</name>
</gene>
<reference evidence="3" key="2">
    <citation type="journal article" date="2008" name="Nucleic Acids Res.">
        <title>The rice annotation project database (RAP-DB): 2008 update.</title>
        <authorList>
            <consortium name="The rice annotation project (RAP)"/>
        </authorList>
    </citation>
    <scope>GENOME REANNOTATION</scope>
    <source>
        <strain evidence="3">cv. Nipponbare</strain>
    </source>
</reference>
<sequence>MSDGSTPSSRNIGRRSGNAARLRSTPAAAACAEESGQPATRGHGRCGVPRVRGERAQRHERLLGVGAAGLQRVAEVGHHGPRHLRQEPARGPWRPRTRTRRARTRPSRVTPAGSLPSQASRPRWTPCRRCRRQ</sequence>
<feature type="compositionally biased region" description="Basic residues" evidence="1">
    <location>
        <begin position="93"/>
        <end position="106"/>
    </location>
</feature>
<evidence type="ECO:0000256" key="1">
    <source>
        <dbReference type="SAM" id="MobiDB-lite"/>
    </source>
</evidence>
<feature type="compositionally biased region" description="Low complexity" evidence="1">
    <location>
        <begin position="19"/>
        <end position="32"/>
    </location>
</feature>
<feature type="region of interest" description="Disordered" evidence="1">
    <location>
        <begin position="1"/>
        <end position="133"/>
    </location>
</feature>
<reference evidence="2 3" key="1">
    <citation type="journal article" date="2005" name="Nature">
        <title>The map-based sequence of the rice genome.</title>
        <authorList>
            <consortium name="International rice genome sequencing project (IRGSP)"/>
            <person name="Matsumoto T."/>
            <person name="Wu J."/>
            <person name="Kanamori H."/>
            <person name="Katayose Y."/>
            <person name="Fujisawa M."/>
            <person name="Namiki N."/>
            <person name="Mizuno H."/>
            <person name="Yamamoto K."/>
            <person name="Antonio B.A."/>
            <person name="Baba T."/>
            <person name="Sakata K."/>
            <person name="Nagamura Y."/>
            <person name="Aoki H."/>
            <person name="Arikawa K."/>
            <person name="Arita K."/>
            <person name="Bito T."/>
            <person name="Chiden Y."/>
            <person name="Fujitsuka N."/>
            <person name="Fukunaka R."/>
            <person name="Hamada M."/>
            <person name="Harada C."/>
            <person name="Hayashi A."/>
            <person name="Hijishita S."/>
            <person name="Honda M."/>
            <person name="Hosokawa S."/>
            <person name="Ichikawa Y."/>
            <person name="Idonuma A."/>
            <person name="Iijima M."/>
            <person name="Ikeda M."/>
            <person name="Ikeno M."/>
            <person name="Ito K."/>
            <person name="Ito S."/>
            <person name="Ito T."/>
            <person name="Ito Y."/>
            <person name="Ito Y."/>
            <person name="Iwabuchi A."/>
            <person name="Kamiya K."/>
            <person name="Karasawa W."/>
            <person name="Kurita K."/>
            <person name="Katagiri S."/>
            <person name="Kikuta A."/>
            <person name="Kobayashi H."/>
            <person name="Kobayashi N."/>
            <person name="Machita K."/>
            <person name="Maehara T."/>
            <person name="Masukawa M."/>
            <person name="Mizubayashi T."/>
            <person name="Mukai Y."/>
            <person name="Nagasaki H."/>
            <person name="Nagata Y."/>
            <person name="Naito S."/>
            <person name="Nakashima M."/>
            <person name="Nakama Y."/>
            <person name="Nakamichi Y."/>
            <person name="Nakamura M."/>
            <person name="Meguro A."/>
            <person name="Negishi M."/>
            <person name="Ohta I."/>
            <person name="Ohta T."/>
            <person name="Okamoto M."/>
            <person name="Ono N."/>
            <person name="Saji S."/>
            <person name="Sakaguchi M."/>
            <person name="Sakai K."/>
            <person name="Shibata M."/>
            <person name="Shimokawa T."/>
            <person name="Song J."/>
            <person name="Takazaki Y."/>
            <person name="Terasawa K."/>
            <person name="Tsugane M."/>
            <person name="Tsuji K."/>
            <person name="Ueda S."/>
            <person name="Waki K."/>
            <person name="Yamagata H."/>
            <person name="Yamamoto M."/>
            <person name="Yamamoto S."/>
            <person name="Yamane H."/>
            <person name="Yoshiki S."/>
            <person name="Yoshihara R."/>
            <person name="Yukawa K."/>
            <person name="Zhong H."/>
            <person name="Yano M."/>
            <person name="Yuan Q."/>
            <person name="Ouyang S."/>
            <person name="Liu J."/>
            <person name="Jones K.M."/>
            <person name="Gansberger K."/>
            <person name="Moffat K."/>
            <person name="Hill J."/>
            <person name="Bera J."/>
            <person name="Fadrosh D."/>
            <person name="Jin S."/>
            <person name="Johri S."/>
            <person name="Kim M."/>
            <person name="Overton L."/>
            <person name="Reardon M."/>
            <person name="Tsitrin T."/>
            <person name="Vuong H."/>
            <person name="Weaver B."/>
            <person name="Ciecko A."/>
            <person name="Tallon L."/>
            <person name="Jackson J."/>
            <person name="Pai G."/>
            <person name="Aken S.V."/>
            <person name="Utterback T."/>
            <person name="Reidmuller S."/>
            <person name="Feldblyum T."/>
            <person name="Hsiao J."/>
            <person name="Zismann V."/>
            <person name="Iobst S."/>
            <person name="de Vazeille A.R."/>
            <person name="Buell C.R."/>
            <person name="Ying K."/>
            <person name="Li Y."/>
            <person name="Lu T."/>
            <person name="Huang Y."/>
            <person name="Zhao Q."/>
            <person name="Feng Q."/>
            <person name="Zhang L."/>
            <person name="Zhu J."/>
            <person name="Weng Q."/>
            <person name="Mu J."/>
            <person name="Lu Y."/>
            <person name="Fan D."/>
            <person name="Liu Y."/>
            <person name="Guan J."/>
            <person name="Zhang Y."/>
            <person name="Yu S."/>
            <person name="Liu X."/>
            <person name="Zhang Y."/>
            <person name="Hong G."/>
            <person name="Han B."/>
            <person name="Choisne N."/>
            <person name="Demange N."/>
            <person name="Orjeda G."/>
            <person name="Samain S."/>
            <person name="Cattolico L."/>
            <person name="Pelletier E."/>
            <person name="Couloux A."/>
            <person name="Segurens B."/>
            <person name="Wincker P."/>
            <person name="D'Hont A."/>
            <person name="Scarpelli C."/>
            <person name="Weissenbach J."/>
            <person name="Salanoubat M."/>
            <person name="Quetier F."/>
            <person name="Yu Y."/>
            <person name="Kim H.R."/>
            <person name="Rambo T."/>
            <person name="Currie J."/>
            <person name="Collura K."/>
            <person name="Luo M."/>
            <person name="Yang T."/>
            <person name="Ammiraju J.S.S."/>
            <person name="Engler F."/>
            <person name="Soderlund C."/>
            <person name="Wing R.A."/>
            <person name="Palmer L.E."/>
            <person name="de la Bastide M."/>
            <person name="Spiegel L."/>
            <person name="Nascimento L."/>
            <person name="Zutavern T."/>
            <person name="O'Shaughnessy A."/>
            <person name="Dike S."/>
            <person name="Dedhia N."/>
            <person name="Preston R."/>
            <person name="Balija V."/>
            <person name="McCombie W.R."/>
            <person name="Chow T."/>
            <person name="Chen H."/>
            <person name="Chung M."/>
            <person name="Chen C."/>
            <person name="Shaw J."/>
            <person name="Wu H."/>
            <person name="Hsiao K."/>
            <person name="Chao Y."/>
            <person name="Chu M."/>
            <person name="Cheng C."/>
            <person name="Hour A."/>
            <person name="Lee P."/>
            <person name="Lin S."/>
            <person name="Lin Y."/>
            <person name="Liou J."/>
            <person name="Liu S."/>
            <person name="Hsing Y."/>
            <person name="Raghuvanshi S."/>
            <person name="Mohanty A."/>
            <person name="Bharti A.K."/>
            <person name="Gaur A."/>
            <person name="Gupta V."/>
            <person name="Kumar D."/>
            <person name="Ravi V."/>
            <person name="Vij S."/>
            <person name="Kapur A."/>
            <person name="Khurana P."/>
            <person name="Khurana P."/>
            <person name="Khurana J.P."/>
            <person name="Tyagi A.K."/>
            <person name="Gaikwad K."/>
            <person name="Singh A."/>
            <person name="Dalal V."/>
            <person name="Srivastava S."/>
            <person name="Dixit A."/>
            <person name="Pal A.K."/>
            <person name="Ghazi I.A."/>
            <person name="Yadav M."/>
            <person name="Pandit A."/>
            <person name="Bhargava A."/>
            <person name="Sureshbabu K."/>
            <person name="Batra K."/>
            <person name="Sharma T.R."/>
            <person name="Mohapatra T."/>
            <person name="Singh N.K."/>
            <person name="Messing J."/>
            <person name="Nelson A.B."/>
            <person name="Fuks G."/>
            <person name="Kavchok S."/>
            <person name="Keizer G."/>
            <person name="Linton E."/>
            <person name="Llaca V."/>
            <person name="Song R."/>
            <person name="Tanyolac B."/>
            <person name="Young S."/>
            <person name="Ho-Il K."/>
            <person name="Hahn J.H."/>
            <person name="Sangsakoo G."/>
            <person name="Vanavichit A."/>
            <person name="de Mattos Luiz.A.T."/>
            <person name="Zimmer P.D."/>
            <person name="Malone G."/>
            <person name="Dellagostin O."/>
            <person name="de Oliveira A.C."/>
            <person name="Bevan M."/>
            <person name="Bancroft I."/>
            <person name="Minx P."/>
            <person name="Cordum H."/>
            <person name="Wilson R."/>
            <person name="Cheng Z."/>
            <person name="Jin W."/>
            <person name="Jiang J."/>
            <person name="Leong S.A."/>
            <person name="Iwama H."/>
            <person name="Gojobori T."/>
            <person name="Itoh T."/>
            <person name="Niimura Y."/>
            <person name="Fujii Y."/>
            <person name="Habara T."/>
            <person name="Sakai H."/>
            <person name="Sato Y."/>
            <person name="Wilson G."/>
            <person name="Kumar K."/>
            <person name="McCouch S."/>
            <person name="Juretic N."/>
            <person name="Hoen D."/>
            <person name="Wright S."/>
            <person name="Bruskiewich R."/>
            <person name="Bureau T."/>
            <person name="Miyao A."/>
            <person name="Hirochika H."/>
            <person name="Nishikawa T."/>
            <person name="Kadowaki K."/>
            <person name="Sugiura M."/>
            <person name="Burr B."/>
            <person name="Sasaki T."/>
        </authorList>
    </citation>
    <scope>NUCLEOTIDE SEQUENCE [LARGE SCALE GENOMIC DNA]</scope>
    <source>
        <strain evidence="3">cv. Nipponbare</strain>
    </source>
</reference>
<proteinExistence type="predicted"/>
<dbReference type="Gramene" id="Os11t0642900-01">
    <property type="protein sequence ID" value="Os11t0642900-01"/>
    <property type="gene ID" value="Os11g0642900"/>
</dbReference>